<gene>
    <name evidence="3" type="ORF">Fmac_017523</name>
</gene>
<dbReference type="Proteomes" id="UP001603857">
    <property type="component" value="Unassembled WGS sequence"/>
</dbReference>
<protein>
    <recommendedName>
        <fullName evidence="5">HAT C-terminal dimerisation domain-containing protein</fullName>
    </recommendedName>
</protein>
<dbReference type="SUPFAM" id="SSF53098">
    <property type="entry name" value="Ribonuclease H-like"/>
    <property type="match status" value="1"/>
</dbReference>
<dbReference type="InterPro" id="IPR012337">
    <property type="entry name" value="RNaseH-like_sf"/>
</dbReference>
<dbReference type="PANTHER" id="PTHR23272">
    <property type="entry name" value="BED FINGER-RELATED"/>
    <property type="match status" value="1"/>
</dbReference>
<dbReference type="Pfam" id="PF05699">
    <property type="entry name" value="Dimer_Tnp_hAT"/>
    <property type="match status" value="1"/>
</dbReference>
<name>A0ABD1M2S7_9FABA</name>
<proteinExistence type="predicted"/>
<feature type="domain" description="HAT C-terminal dimerisation" evidence="1">
    <location>
        <begin position="105"/>
        <end position="185"/>
    </location>
</feature>
<dbReference type="InterPro" id="IPR008906">
    <property type="entry name" value="HATC_C_dom"/>
</dbReference>
<keyword evidence="4" id="KW-1185">Reference proteome</keyword>
<dbReference type="Pfam" id="PF14372">
    <property type="entry name" value="hAT-like_RNase-H"/>
    <property type="match status" value="1"/>
</dbReference>
<dbReference type="PANTHER" id="PTHR23272:SF184">
    <property type="entry name" value="OS03G0311250 PROTEIN"/>
    <property type="match status" value="1"/>
</dbReference>
<dbReference type="InterPro" id="IPR025525">
    <property type="entry name" value="hAT-like_transposase_RNase-H"/>
</dbReference>
<accession>A0ABD1M2S7</accession>
<dbReference type="AlphaFoldDB" id="A0ABD1M2S7"/>
<organism evidence="3 4">
    <name type="scientific">Flemingia macrophylla</name>
    <dbReference type="NCBI Taxonomy" id="520843"/>
    <lineage>
        <taxon>Eukaryota</taxon>
        <taxon>Viridiplantae</taxon>
        <taxon>Streptophyta</taxon>
        <taxon>Embryophyta</taxon>
        <taxon>Tracheophyta</taxon>
        <taxon>Spermatophyta</taxon>
        <taxon>Magnoliopsida</taxon>
        <taxon>eudicotyledons</taxon>
        <taxon>Gunneridae</taxon>
        <taxon>Pentapetalae</taxon>
        <taxon>rosids</taxon>
        <taxon>fabids</taxon>
        <taxon>Fabales</taxon>
        <taxon>Fabaceae</taxon>
        <taxon>Papilionoideae</taxon>
        <taxon>50 kb inversion clade</taxon>
        <taxon>NPAAA clade</taxon>
        <taxon>indigoferoid/millettioid clade</taxon>
        <taxon>Phaseoleae</taxon>
        <taxon>Flemingia</taxon>
    </lineage>
</organism>
<feature type="domain" description="hAT-like transposase RNase-H fold" evidence="2">
    <location>
        <begin position="1"/>
        <end position="65"/>
    </location>
</feature>
<evidence type="ECO:0000259" key="1">
    <source>
        <dbReference type="Pfam" id="PF05699"/>
    </source>
</evidence>
<sequence>MKRKYDKYWGNPESLNMLLLIAVVLNPQYKLIFVNWQISQVFNYDVAIQLKGKLESCLKSLFEEYRHEMGEGLQGESQSSSYSRCNNDRYRYHQFLQSSGPNKSELSKYLEESLEGEDLNIRIWSNLNSSRFSILGKIVRDVLAIPLTIVASELAFSTGGRVFDPYRSSLTPRMVEALICTQDWLKETHLSMLPNEDFEELEKFEQDKINQV</sequence>
<evidence type="ECO:0000259" key="2">
    <source>
        <dbReference type="Pfam" id="PF14372"/>
    </source>
</evidence>
<reference evidence="3 4" key="1">
    <citation type="submission" date="2024-08" db="EMBL/GenBank/DDBJ databases">
        <title>Insights into the chromosomal genome structure of Flemingia macrophylla.</title>
        <authorList>
            <person name="Ding Y."/>
            <person name="Zhao Y."/>
            <person name="Bi W."/>
            <person name="Wu M."/>
            <person name="Zhao G."/>
            <person name="Gong Y."/>
            <person name="Li W."/>
            <person name="Zhang P."/>
        </authorList>
    </citation>
    <scope>NUCLEOTIDE SEQUENCE [LARGE SCALE GENOMIC DNA]</scope>
    <source>
        <strain evidence="3">DYQJB</strain>
        <tissue evidence="3">Leaf</tissue>
    </source>
</reference>
<evidence type="ECO:0008006" key="5">
    <source>
        <dbReference type="Google" id="ProtNLM"/>
    </source>
</evidence>
<dbReference type="EMBL" id="JBGMDY010000006">
    <property type="protein sequence ID" value="KAL2329942.1"/>
    <property type="molecule type" value="Genomic_DNA"/>
</dbReference>
<evidence type="ECO:0000313" key="4">
    <source>
        <dbReference type="Proteomes" id="UP001603857"/>
    </source>
</evidence>
<evidence type="ECO:0000313" key="3">
    <source>
        <dbReference type="EMBL" id="KAL2329942.1"/>
    </source>
</evidence>
<comment type="caution">
    <text evidence="3">The sequence shown here is derived from an EMBL/GenBank/DDBJ whole genome shotgun (WGS) entry which is preliminary data.</text>
</comment>